<name>A0ACB5UL92_9FIRM</name>
<keyword evidence="2" id="KW-1185">Reference proteome</keyword>
<dbReference type="Proteomes" id="UP001374599">
    <property type="component" value="Unassembled WGS sequence"/>
</dbReference>
<reference evidence="1" key="1">
    <citation type="submission" date="2023-09" db="EMBL/GenBank/DDBJ databases">
        <title>Vallitalea sediminicola and Vallitalea maricola sp. nov., anaerobic bacteria isolated from marine sediment.</title>
        <authorList>
            <person name="Hirano S."/>
            <person name="Maeda A."/>
            <person name="Terahara T."/>
            <person name="Mori K."/>
            <person name="Hamada M."/>
            <person name="Matsumoto R."/>
            <person name="Kobayashi T."/>
        </authorList>
    </citation>
    <scope>NUCLEOTIDE SEQUENCE</scope>
    <source>
        <strain evidence="1">AN17-2</strain>
    </source>
</reference>
<organism evidence="1 2">
    <name type="scientific">Vallitalea maricola</name>
    <dbReference type="NCBI Taxonomy" id="3074433"/>
    <lineage>
        <taxon>Bacteria</taxon>
        <taxon>Bacillati</taxon>
        <taxon>Bacillota</taxon>
        <taxon>Clostridia</taxon>
        <taxon>Lachnospirales</taxon>
        <taxon>Vallitaleaceae</taxon>
        <taxon>Vallitalea</taxon>
    </lineage>
</organism>
<gene>
    <name evidence="1" type="ORF">AN2V17_26180</name>
</gene>
<comment type="caution">
    <text evidence="1">The sequence shown here is derived from an EMBL/GenBank/DDBJ whole genome shotgun (WGS) entry which is preliminary data.</text>
</comment>
<accession>A0ACB5UL92</accession>
<protein>
    <submittedName>
        <fullName evidence="1">Uncharacterized protein</fullName>
    </submittedName>
</protein>
<evidence type="ECO:0000313" key="2">
    <source>
        <dbReference type="Proteomes" id="UP001374599"/>
    </source>
</evidence>
<evidence type="ECO:0000313" key="1">
    <source>
        <dbReference type="EMBL" id="GMQ63385.1"/>
    </source>
</evidence>
<proteinExistence type="predicted"/>
<dbReference type="EMBL" id="BTPU01000039">
    <property type="protein sequence ID" value="GMQ63385.1"/>
    <property type="molecule type" value="Genomic_DNA"/>
</dbReference>
<sequence>MFKHFSKLTKLLWVLVLSLLLTSYLIPNQTLDTLASGSTTTPYTWNNVIPEKIPSPTNDNGKLVLFDTSHGGTSGSADWVIDGAFSSFADALVNEGYTVREYRGIDKNNDGVIRFYDDRQPGNVALNECVITYDSIKDADVFVMAEPNRPLMISEYDALEQFVDSGKGIYLIGDHYNADRNLNTWDSTEVYNGYNRSTDIAYNMSTEYGDMRNPGSANAGWLAETFGLRFRFNAIDCLSGVSEIKSSTYSEGITAGVSPILMAAGATLSIVDGSKAKGIVYFSSTDNPTAWSHAADTGLYFGGEDEGAYVAISKPSLGKAAFIGDSSPIEDSTPKYLRENDGSTKSTWPGWNDTGHAATLSINIVNWLATQENYVGFDGVNHAAGIPTPNPMIAIETNQQQAEPWTNPSGGYDPWDTDTFADGSFGAPYPSTGGSTDSASFALYPAYVYENEPFAISITGDASNPLFGAYQDGGNQQGQLYLNGSWTSSGYNAVPVPLPSAVTARIVSVANPPIKIRIKVNGSNKDTKTVTGLSTGYGYLQGSISGNTGEIVAASKNGVILGTAMIDASGQVKIAVKEDTGITLSLYGSDGVLKNDYTGTYNVVSGQTTTINSNPQPSALTVAEALNESNGTVVTLTGYIVSDLNGIYAVKVADTNDPQATTIAVKLESNMRDEFSPLNNPDALGRKILVTGTRNDYMLLPGLKNVTSIEFIDSGNPSALTVAEALNESNGTVVTLTGYIVSDLNGIYAVKVADTNDPQATTIAVKLESNMRDEFSPLNNPDALGRKILVTGTRNDYMLLPGLKNVTSIEFVDSGNPSALTVAEALNESNGTEVTLTGYIVSDLNGIYAVKVADTNDPQAQTIAVKLESSMRNEFSPLKNSNALGRKILVTGTRNDYMLLPGLRNVTSIEFVN</sequence>